<protein>
    <submittedName>
        <fullName evidence="1">Uncharacterized protein</fullName>
    </submittedName>
</protein>
<dbReference type="AlphaFoldDB" id="A0A1B0BSQ0"/>
<dbReference type="VEuPathDB" id="VectorBase:GPPI039373"/>
<dbReference type="Proteomes" id="UP000092460">
    <property type="component" value="Unassembled WGS sequence"/>
</dbReference>
<keyword evidence="2" id="KW-1185">Reference proteome</keyword>
<reference evidence="1" key="2">
    <citation type="submission" date="2020-05" db="UniProtKB">
        <authorList>
            <consortium name="EnsemblMetazoa"/>
        </authorList>
    </citation>
    <scope>IDENTIFICATION</scope>
    <source>
        <strain evidence="1">IAEA</strain>
    </source>
</reference>
<organism evidence="1 2">
    <name type="scientific">Glossina palpalis gambiensis</name>
    <dbReference type="NCBI Taxonomy" id="67801"/>
    <lineage>
        <taxon>Eukaryota</taxon>
        <taxon>Metazoa</taxon>
        <taxon>Ecdysozoa</taxon>
        <taxon>Arthropoda</taxon>
        <taxon>Hexapoda</taxon>
        <taxon>Insecta</taxon>
        <taxon>Pterygota</taxon>
        <taxon>Neoptera</taxon>
        <taxon>Endopterygota</taxon>
        <taxon>Diptera</taxon>
        <taxon>Brachycera</taxon>
        <taxon>Muscomorpha</taxon>
        <taxon>Hippoboscoidea</taxon>
        <taxon>Glossinidae</taxon>
        <taxon>Glossina</taxon>
    </lineage>
</organism>
<reference evidence="2" key="1">
    <citation type="submission" date="2015-01" db="EMBL/GenBank/DDBJ databases">
        <authorList>
            <person name="Aksoy S."/>
            <person name="Warren W."/>
            <person name="Wilson R.K."/>
        </authorList>
    </citation>
    <scope>NUCLEOTIDE SEQUENCE [LARGE SCALE GENOMIC DNA]</scope>
    <source>
        <strain evidence="2">IAEA</strain>
    </source>
</reference>
<proteinExistence type="predicted"/>
<sequence length="212" mass="23330">MASSIALSTLYSKPSAALIQPYILGGNKSILSGSSKVLTLANISNTLQKVFTICLSLTFLARNFLKTETHDGKIHLAPFQNVSISSDAFRWHFSTGVITSTIELNNEKLKGSRVDRPLPESAIKTRKARLSGVLGTNRLAICTKLAIPSKIGYLRRFQLVQQDSTTCDIQEFIKLFLNGFCSVKVPKGHSKLSSVPFAQPFSEYLHAIHSIF</sequence>
<dbReference type="EMBL" id="JXJN01019809">
    <property type="status" value="NOT_ANNOTATED_CDS"/>
    <property type="molecule type" value="Genomic_DNA"/>
</dbReference>
<name>A0A1B0BSQ0_9MUSC</name>
<accession>A0A1B0BSQ0</accession>
<evidence type="ECO:0000313" key="1">
    <source>
        <dbReference type="EnsemblMetazoa" id="GPPI039373-PA"/>
    </source>
</evidence>
<dbReference type="EnsemblMetazoa" id="GPPI039373-RA">
    <property type="protein sequence ID" value="GPPI039373-PA"/>
    <property type="gene ID" value="GPPI039373"/>
</dbReference>
<evidence type="ECO:0000313" key="2">
    <source>
        <dbReference type="Proteomes" id="UP000092460"/>
    </source>
</evidence>